<keyword evidence="3" id="KW-1185">Reference proteome</keyword>
<evidence type="ECO:0000313" key="3">
    <source>
        <dbReference type="Proteomes" id="UP000828390"/>
    </source>
</evidence>
<dbReference type="AlphaFoldDB" id="A0A9D4KQM2"/>
<gene>
    <name evidence="2" type="ORF">DPMN_086508</name>
</gene>
<reference evidence="2" key="2">
    <citation type="submission" date="2020-11" db="EMBL/GenBank/DDBJ databases">
        <authorList>
            <person name="McCartney M.A."/>
            <person name="Auch B."/>
            <person name="Kono T."/>
            <person name="Mallez S."/>
            <person name="Becker A."/>
            <person name="Gohl D.M."/>
            <person name="Silverstein K.A.T."/>
            <person name="Koren S."/>
            <person name="Bechman K.B."/>
            <person name="Herman A."/>
            <person name="Abrahante J.E."/>
            <person name="Garbe J."/>
        </authorList>
    </citation>
    <scope>NUCLEOTIDE SEQUENCE</scope>
    <source>
        <strain evidence="2">Duluth1</strain>
        <tissue evidence="2">Whole animal</tissue>
    </source>
</reference>
<sequence length="137" mass="15775">MGTKEMWSGSRDLEIEKCTPLFSTSWPRHNRKKKLLNEIEYAAKECYNKDSVLAQKDFCDLAEFKWHELINELLEHQPLLADVLLALSLQTSKRGNIKSVQILILVISTVFGMLINTGYQELSLQLVSTKDNRNDFS</sequence>
<name>A0A9D4KQM2_DREPO</name>
<feature type="transmembrane region" description="Helical" evidence="1">
    <location>
        <begin position="100"/>
        <end position="119"/>
    </location>
</feature>
<keyword evidence="1" id="KW-1133">Transmembrane helix</keyword>
<proteinExistence type="predicted"/>
<dbReference type="EMBL" id="JAIWYP010000003">
    <property type="protein sequence ID" value="KAH3844252.1"/>
    <property type="molecule type" value="Genomic_DNA"/>
</dbReference>
<accession>A0A9D4KQM2</accession>
<keyword evidence="1" id="KW-0812">Transmembrane</keyword>
<reference evidence="2" key="1">
    <citation type="journal article" date="2019" name="bioRxiv">
        <title>The Genome of the Zebra Mussel, Dreissena polymorpha: A Resource for Invasive Species Research.</title>
        <authorList>
            <person name="McCartney M.A."/>
            <person name="Auch B."/>
            <person name="Kono T."/>
            <person name="Mallez S."/>
            <person name="Zhang Y."/>
            <person name="Obille A."/>
            <person name="Becker A."/>
            <person name="Abrahante J.E."/>
            <person name="Garbe J."/>
            <person name="Badalamenti J.P."/>
            <person name="Herman A."/>
            <person name="Mangelson H."/>
            <person name="Liachko I."/>
            <person name="Sullivan S."/>
            <person name="Sone E.D."/>
            <person name="Koren S."/>
            <person name="Silverstein K.A.T."/>
            <person name="Beckman K.B."/>
            <person name="Gohl D.M."/>
        </authorList>
    </citation>
    <scope>NUCLEOTIDE SEQUENCE</scope>
    <source>
        <strain evidence="2">Duluth1</strain>
        <tissue evidence="2">Whole animal</tissue>
    </source>
</reference>
<evidence type="ECO:0000313" key="2">
    <source>
        <dbReference type="EMBL" id="KAH3844252.1"/>
    </source>
</evidence>
<comment type="caution">
    <text evidence="2">The sequence shown here is derived from an EMBL/GenBank/DDBJ whole genome shotgun (WGS) entry which is preliminary data.</text>
</comment>
<evidence type="ECO:0000256" key="1">
    <source>
        <dbReference type="SAM" id="Phobius"/>
    </source>
</evidence>
<protein>
    <submittedName>
        <fullName evidence="2">Uncharacterized protein</fullName>
    </submittedName>
</protein>
<keyword evidence="1" id="KW-0472">Membrane</keyword>
<dbReference type="Proteomes" id="UP000828390">
    <property type="component" value="Unassembled WGS sequence"/>
</dbReference>
<organism evidence="2 3">
    <name type="scientific">Dreissena polymorpha</name>
    <name type="common">Zebra mussel</name>
    <name type="synonym">Mytilus polymorpha</name>
    <dbReference type="NCBI Taxonomy" id="45954"/>
    <lineage>
        <taxon>Eukaryota</taxon>
        <taxon>Metazoa</taxon>
        <taxon>Spiralia</taxon>
        <taxon>Lophotrochozoa</taxon>
        <taxon>Mollusca</taxon>
        <taxon>Bivalvia</taxon>
        <taxon>Autobranchia</taxon>
        <taxon>Heteroconchia</taxon>
        <taxon>Euheterodonta</taxon>
        <taxon>Imparidentia</taxon>
        <taxon>Neoheterodontei</taxon>
        <taxon>Myida</taxon>
        <taxon>Dreissenoidea</taxon>
        <taxon>Dreissenidae</taxon>
        <taxon>Dreissena</taxon>
    </lineage>
</organism>